<dbReference type="Pfam" id="PF14555">
    <property type="entry name" value="UBA_4"/>
    <property type="match status" value="1"/>
</dbReference>
<sequence length="253" mass="28233">MNRLRKAEKAKVAEYRDVVGAAVTARDAMTALEAHGWDVQTAVNAFFSAGGQAGAGVASGDRAVVEALFEQYKDDGCDSMLLEGVLAWCNDMELDPMKRPLLIVCHKLQAAVMCEFTREEFMRWAELGADSIDAMKAAVPTFVAQVDSDATIFADFYAWVFDFSKEPGRRSLSAESARFMWSLLLADKFPIVDRWVKFLENHTRDITKDTWLLFLDFVNTYGTDVTDYDDDGAWPVLIDEFVEYCNANPAAAS</sequence>
<dbReference type="GO" id="GO:0005886">
    <property type="term" value="C:plasma membrane"/>
    <property type="evidence" value="ECO:0007669"/>
    <property type="project" value="UniProtKB-ARBA"/>
</dbReference>
<dbReference type="Proteomes" id="UP000054408">
    <property type="component" value="Unassembled WGS sequence"/>
</dbReference>
<evidence type="ECO:0000256" key="1">
    <source>
        <dbReference type="RuleBase" id="RU410713"/>
    </source>
</evidence>
<feature type="domain" description="DCUN1" evidence="2">
    <location>
        <begin position="60"/>
        <end position="246"/>
    </location>
</feature>
<evidence type="ECO:0000259" key="2">
    <source>
        <dbReference type="PROSITE" id="PS51229"/>
    </source>
</evidence>
<dbReference type="FunFam" id="1.10.238.200:FF:000003">
    <property type="entry name" value="DCN1-like protein 3"/>
    <property type="match status" value="1"/>
</dbReference>
<dbReference type="AlphaFoldDB" id="A0A0L0DH55"/>
<dbReference type="Gene3D" id="1.10.238.200">
    <property type="entry name" value="Cullin, PONY binding domain"/>
    <property type="match status" value="1"/>
</dbReference>
<dbReference type="OMA" id="LWCKFLQ"/>
<keyword evidence="4" id="KW-1185">Reference proteome</keyword>
<comment type="function">
    <text evidence="1">Neddylation of cullins play an essential role in the regulation of SCF-type complexes activity.</text>
</comment>
<dbReference type="OrthoDB" id="286637at2759"/>
<accession>A0A0L0DH55</accession>
<dbReference type="GO" id="GO:0032182">
    <property type="term" value="F:ubiquitin-like protein binding"/>
    <property type="evidence" value="ECO:0007669"/>
    <property type="project" value="TreeGrafter"/>
</dbReference>
<dbReference type="PROSITE" id="PS51229">
    <property type="entry name" value="DCUN1"/>
    <property type="match status" value="1"/>
</dbReference>
<reference evidence="3 4" key="1">
    <citation type="submission" date="2010-05" db="EMBL/GenBank/DDBJ databases">
        <title>The Genome Sequence of Thecamonas trahens ATCC 50062.</title>
        <authorList>
            <consortium name="The Broad Institute Genome Sequencing Platform"/>
            <person name="Russ C."/>
            <person name="Cuomo C."/>
            <person name="Shea T."/>
            <person name="Young S.K."/>
            <person name="Zeng Q."/>
            <person name="Koehrsen M."/>
            <person name="Haas B."/>
            <person name="Borodovsky M."/>
            <person name="Guigo R."/>
            <person name="Alvarado L."/>
            <person name="Berlin A."/>
            <person name="Bochicchio J."/>
            <person name="Borenstein D."/>
            <person name="Chapman S."/>
            <person name="Chen Z."/>
            <person name="Freedman E."/>
            <person name="Gellesch M."/>
            <person name="Goldberg J."/>
            <person name="Griggs A."/>
            <person name="Gujja S."/>
            <person name="Heilman E."/>
            <person name="Heiman D."/>
            <person name="Hepburn T."/>
            <person name="Howarth C."/>
            <person name="Jen D."/>
            <person name="Larson L."/>
            <person name="Mehta T."/>
            <person name="Park D."/>
            <person name="Pearson M."/>
            <person name="Roberts A."/>
            <person name="Saif S."/>
            <person name="Shenoy N."/>
            <person name="Sisk P."/>
            <person name="Stolte C."/>
            <person name="Sykes S."/>
            <person name="Thomson T."/>
            <person name="Walk T."/>
            <person name="White J."/>
            <person name="Yandava C."/>
            <person name="Burger G."/>
            <person name="Gray M.W."/>
            <person name="Holland P.W.H."/>
            <person name="King N."/>
            <person name="Lang F.B.F."/>
            <person name="Roger A.J."/>
            <person name="Ruiz-Trillo I."/>
            <person name="Lander E."/>
            <person name="Nusbaum C."/>
        </authorList>
    </citation>
    <scope>NUCLEOTIDE SEQUENCE [LARGE SCALE GENOMIC DNA]</scope>
    <source>
        <strain evidence="3 4">ATCC 50062</strain>
    </source>
</reference>
<dbReference type="RefSeq" id="XP_013756133.1">
    <property type="nucleotide sequence ID" value="XM_013900679.1"/>
</dbReference>
<dbReference type="PANTHER" id="PTHR12281">
    <property type="entry name" value="RP42 RELATED"/>
    <property type="match status" value="1"/>
</dbReference>
<dbReference type="PANTHER" id="PTHR12281:SF31">
    <property type="entry name" value="DCN1-LIKE PROTEIN 3"/>
    <property type="match status" value="1"/>
</dbReference>
<dbReference type="CDD" id="cd14273">
    <property type="entry name" value="UBA_TAP-C_like"/>
    <property type="match status" value="1"/>
</dbReference>
<evidence type="ECO:0000313" key="3">
    <source>
        <dbReference type="EMBL" id="KNC51471.1"/>
    </source>
</evidence>
<dbReference type="GO" id="GO:0045116">
    <property type="term" value="P:protein neddylation"/>
    <property type="evidence" value="ECO:0007669"/>
    <property type="project" value="TreeGrafter"/>
</dbReference>
<dbReference type="GO" id="GO:0000151">
    <property type="term" value="C:ubiquitin ligase complex"/>
    <property type="evidence" value="ECO:0007669"/>
    <property type="project" value="TreeGrafter"/>
</dbReference>
<organism evidence="3 4">
    <name type="scientific">Thecamonas trahens ATCC 50062</name>
    <dbReference type="NCBI Taxonomy" id="461836"/>
    <lineage>
        <taxon>Eukaryota</taxon>
        <taxon>Apusozoa</taxon>
        <taxon>Apusomonadida</taxon>
        <taxon>Apusomonadidae</taxon>
        <taxon>Thecamonas</taxon>
    </lineage>
</organism>
<dbReference type="eggNOG" id="KOG3077">
    <property type="taxonomic scope" value="Eukaryota"/>
</dbReference>
<protein>
    <recommendedName>
        <fullName evidence="1">Defective in cullin neddylation protein</fullName>
    </recommendedName>
</protein>
<evidence type="ECO:0000313" key="4">
    <source>
        <dbReference type="Proteomes" id="UP000054408"/>
    </source>
</evidence>
<gene>
    <name evidence="3" type="ORF">AMSG_07667</name>
</gene>
<dbReference type="Gene3D" id="1.10.238.10">
    <property type="entry name" value="EF-hand"/>
    <property type="match status" value="1"/>
</dbReference>
<proteinExistence type="predicted"/>
<dbReference type="Pfam" id="PF03556">
    <property type="entry name" value="Cullin_binding"/>
    <property type="match status" value="1"/>
</dbReference>
<dbReference type="InterPro" id="IPR042460">
    <property type="entry name" value="DCN1-like_PONY"/>
</dbReference>
<dbReference type="EMBL" id="GL349467">
    <property type="protein sequence ID" value="KNC51471.1"/>
    <property type="molecule type" value="Genomic_DNA"/>
</dbReference>
<dbReference type="GeneID" id="25566538"/>
<name>A0A0L0DH55_THETB</name>
<dbReference type="GO" id="GO:0097602">
    <property type="term" value="F:cullin family protein binding"/>
    <property type="evidence" value="ECO:0007669"/>
    <property type="project" value="TreeGrafter"/>
</dbReference>
<dbReference type="GO" id="GO:0031624">
    <property type="term" value="F:ubiquitin conjugating enzyme binding"/>
    <property type="evidence" value="ECO:0007669"/>
    <property type="project" value="TreeGrafter"/>
</dbReference>
<dbReference type="Gene3D" id="1.10.8.10">
    <property type="entry name" value="DNA helicase RuvA subunit, C-terminal domain"/>
    <property type="match status" value="1"/>
</dbReference>
<dbReference type="InterPro" id="IPR005176">
    <property type="entry name" value="PONY_dom"/>
</dbReference>
<dbReference type="InterPro" id="IPR014764">
    <property type="entry name" value="DCN-prot"/>
</dbReference>
<dbReference type="STRING" id="461836.A0A0L0DH55"/>